<keyword evidence="4" id="KW-1185">Reference proteome</keyword>
<reference evidence="2 3" key="1">
    <citation type="submission" date="2016-10" db="EMBL/GenBank/DDBJ databases">
        <authorList>
            <person name="de Groot N.N."/>
        </authorList>
    </citation>
    <scope>NUCLEOTIDE SEQUENCE [LARGE SCALE GENOMIC DNA]</scope>
    <source>
        <strain evidence="2 3">JCM 10630</strain>
    </source>
</reference>
<reference evidence="1 4" key="2">
    <citation type="submission" date="2023-11" db="EMBL/GenBank/DDBJ databases">
        <title>MicrobeMod: A computational toolkit for identifying prokaryotic methylation and restriction-modification with nanopore sequencing.</title>
        <authorList>
            <person name="Crits-Christoph A."/>
            <person name="Kang S.C."/>
            <person name="Lee H."/>
            <person name="Ostrov N."/>
        </authorList>
    </citation>
    <scope>NUCLEOTIDE SEQUENCE [LARGE SCALE GENOMIC DNA]</scope>
    <source>
        <strain evidence="1 4">ATCC BAA-571</strain>
    </source>
</reference>
<dbReference type="EMBL" id="FNAE01000009">
    <property type="protein sequence ID" value="SDF61625.1"/>
    <property type="molecule type" value="Genomic_DNA"/>
</dbReference>
<evidence type="ECO:0000313" key="1">
    <source>
        <dbReference type="EMBL" id="MDX5994953.1"/>
    </source>
</evidence>
<dbReference type="EMBL" id="JAWXXP010000001">
    <property type="protein sequence ID" value="MDX5994953.1"/>
    <property type="molecule type" value="Genomic_DNA"/>
</dbReference>
<evidence type="ECO:0000313" key="2">
    <source>
        <dbReference type="EMBL" id="SDF61625.1"/>
    </source>
</evidence>
<organism evidence="2 3">
    <name type="scientific">Ectopseudomonas alcaliphila</name>
    <dbReference type="NCBI Taxonomy" id="101564"/>
    <lineage>
        <taxon>Bacteria</taxon>
        <taxon>Pseudomonadati</taxon>
        <taxon>Pseudomonadota</taxon>
        <taxon>Gammaproteobacteria</taxon>
        <taxon>Pseudomonadales</taxon>
        <taxon>Pseudomonadaceae</taxon>
        <taxon>Ectopseudomonas</taxon>
    </lineage>
</organism>
<sequence length="154" mass="15809">MRFIDNWCYALTDELPSGGTELPIPGEAITRLALAEGDEYALCIVSALDPLSGPALEVVRLVGLDSGYELLRGEQGTAAQVWPSGSVVHCGVTAALLAGLQAQAAQVPTLVDHVNDLLERVSALEAGGLPDGALVDGEGLALVDGAENYLVTGA</sequence>
<proteinExistence type="predicted"/>
<dbReference type="Proteomes" id="UP000182413">
    <property type="component" value="Unassembled WGS sequence"/>
</dbReference>
<gene>
    <name evidence="2" type="ORF">SAMN05216575_10966</name>
    <name evidence="1" type="ORF">SIM71_23050</name>
</gene>
<dbReference type="AlphaFoldDB" id="A0A1G7MIM4"/>
<dbReference type="RefSeq" id="WP_074681665.1">
    <property type="nucleotide sequence ID" value="NZ_CBCSET010000008.1"/>
</dbReference>
<accession>A0A1G7MIM4</accession>
<name>A0A1G7MIM4_9GAMM</name>
<dbReference type="OrthoDB" id="7031774at2"/>
<dbReference type="Proteomes" id="UP001278050">
    <property type="component" value="Unassembled WGS sequence"/>
</dbReference>
<evidence type="ECO:0000313" key="4">
    <source>
        <dbReference type="Proteomes" id="UP001278050"/>
    </source>
</evidence>
<protein>
    <submittedName>
        <fullName evidence="2">Uncharacterized protein</fullName>
    </submittedName>
</protein>
<evidence type="ECO:0000313" key="3">
    <source>
        <dbReference type="Proteomes" id="UP000182413"/>
    </source>
</evidence>